<feature type="region of interest" description="Disordered" evidence="5">
    <location>
        <begin position="15"/>
        <end position="60"/>
    </location>
</feature>
<dbReference type="InterPro" id="IPR001242">
    <property type="entry name" value="Condensation_dom"/>
</dbReference>
<keyword evidence="8" id="KW-1185">Reference proteome</keyword>
<feature type="compositionally biased region" description="Low complexity" evidence="5">
    <location>
        <begin position="2694"/>
        <end position="2706"/>
    </location>
</feature>
<dbReference type="InterPro" id="IPR036736">
    <property type="entry name" value="ACP-like_sf"/>
</dbReference>
<gene>
    <name evidence="7" type="ORF">KHLLAP_LOCUS11054</name>
</gene>
<dbReference type="InterPro" id="IPR042099">
    <property type="entry name" value="ANL_N_sf"/>
</dbReference>
<dbReference type="PROSITE" id="PS50075">
    <property type="entry name" value="CARRIER"/>
    <property type="match status" value="3"/>
</dbReference>
<dbReference type="PANTHER" id="PTHR45398">
    <property type="match status" value="1"/>
</dbReference>
<dbReference type="Pfam" id="PF00668">
    <property type="entry name" value="Condensation"/>
    <property type="match status" value="3"/>
</dbReference>
<dbReference type="SUPFAM" id="SSF56801">
    <property type="entry name" value="Acetyl-CoA synthetase-like"/>
    <property type="match status" value="2"/>
</dbReference>
<dbReference type="FunFam" id="3.30.559.10:FF:000016">
    <property type="entry name" value="Nonribosomal peptide synthase Pes1"/>
    <property type="match status" value="1"/>
</dbReference>
<evidence type="ECO:0000256" key="1">
    <source>
        <dbReference type="ARBA" id="ARBA00022450"/>
    </source>
</evidence>
<evidence type="ECO:0000313" key="7">
    <source>
        <dbReference type="EMBL" id="CAJ2510586.1"/>
    </source>
</evidence>
<dbReference type="PANTHER" id="PTHR45398:SF1">
    <property type="entry name" value="ENZYME, PUTATIVE (JCVI)-RELATED"/>
    <property type="match status" value="1"/>
</dbReference>
<dbReference type="InterPro" id="IPR023213">
    <property type="entry name" value="CAT-like_dom_sf"/>
</dbReference>
<comment type="similarity">
    <text evidence="4">Belongs to the NRP synthetase family.</text>
</comment>
<feature type="domain" description="Carrier" evidence="6">
    <location>
        <begin position="146"/>
        <end position="219"/>
    </location>
</feature>
<dbReference type="Gene3D" id="1.10.1200.10">
    <property type="entry name" value="ACP-like"/>
    <property type="match status" value="3"/>
</dbReference>
<dbReference type="FunFam" id="3.30.559.30:FF:000002">
    <property type="entry name" value="Nonribosomal peptide synthase Pes1"/>
    <property type="match status" value="1"/>
</dbReference>
<feature type="region of interest" description="Disordered" evidence="5">
    <location>
        <begin position="2658"/>
        <end position="2762"/>
    </location>
</feature>
<evidence type="ECO:0000259" key="6">
    <source>
        <dbReference type="PROSITE" id="PS50075"/>
    </source>
</evidence>
<name>A0AAI8VMJ0_9PEZI</name>
<dbReference type="EMBL" id="CAUWAG010000018">
    <property type="protein sequence ID" value="CAJ2510586.1"/>
    <property type="molecule type" value="Genomic_DNA"/>
</dbReference>
<feature type="domain" description="Carrier" evidence="6">
    <location>
        <begin position="409"/>
        <end position="485"/>
    </location>
</feature>
<accession>A0AAI8VMJ0</accession>
<dbReference type="Pfam" id="PF00501">
    <property type="entry name" value="AMP-binding"/>
    <property type="match status" value="1"/>
</dbReference>
<dbReference type="Gene3D" id="3.40.50.12780">
    <property type="entry name" value="N-terminal domain of ligase-like"/>
    <property type="match status" value="1"/>
</dbReference>
<evidence type="ECO:0000256" key="3">
    <source>
        <dbReference type="ARBA" id="ARBA00022598"/>
    </source>
</evidence>
<dbReference type="Gene3D" id="3.30.559.10">
    <property type="entry name" value="Chloramphenicol acetyltransferase-like domain"/>
    <property type="match status" value="3"/>
</dbReference>
<dbReference type="SUPFAM" id="SSF52777">
    <property type="entry name" value="CoA-dependent acyltransferases"/>
    <property type="match status" value="6"/>
</dbReference>
<sequence>MAFNNTSFLPRIDTAVSIPGGETGQPISATHSDCSPRGLPERRRLRSVNTSPSLTRTRSDNTQKLLRSATEAVADALGVDANDLPQPFEGMTAMRNDSYSSSFLSEPHQDLRPISGLRQIRYDSTSSVSVYSPPLESDDWRKTMGDSIQKRLTLAVADVLGMDGRIIPLEESFVELGGNQRMARELRANCATAGMAISTRDIMNCKTIAELETCITPLSPDELAKLRGAPSIVSPMDPSSPEYAMRNVKRQKSEQATPPPVPAKALAGTNSLTRVPRKASRRHHNDVEQLLTLHGDVSGASVLRPKAGLFEGHVVALITLASCVVQGPDDCEIRLQNAYYTSQLPTIRDAIESRVSPKFAPTVWIVLEKMPLNEKGENDRRKLQTWIQNANDELYRQITSVQSQDEPRQPTTALERRIAKAVSKVLRVELTAIDMNMSFRGLGGDPDTAAQLVEMCRSQAISIHRDDILQASSLALLATLATAGQTHSRNASETATEIFELSAMQRLYFHTPMGSDSSQRASTSSDYRFNQSILLRLKRSIGTEEVRAAVEAVVGRHPMLRCHFRPTTGSWCQSVLPDISTSYHFAHHAVGTNSEIEDAVSAAQTAINIEQGPVFAAHLFQAQDASQMLYLVAHHLVVDLKSWRVIADDLEGVLTKGHLVSGRSLSFKEWTLQQRRHVQNTRGANSLPFAVPPPHCEYWGISPAASNTYGDTAVAGFSLGNDITAMLEATNNELKADSCDVFMAALLLSFSQTFQDRPVPALWNQEHERNALDTERDISDTVGWFTSLCPLAVDVFPTDDIFAILSRVKDARQATVERGLPYFTDNLIDGPSADSFAASYCPLELIFTYAGVMQNLESQGGLLEQLPIPGRALASKTSDIGRSVGRIAVFEVSVLIDNGDAKFKFLYHRESRHEQVQDWMLRYEKLLRQCITRLRYHTPGLSLSDVPYLDATFEGLEQFNKDIIPSLNLNVANIEAIYPVTANQQNVLINQLLMPGSSNTQMIYELNTVGTSVDIRRICAAWQQVTENHPSMRTVFSPSISQNGLYDQIVLCHHSPSMLFLEGESIDSSMAAIDNLPPLPLTEGIPWHRLIVCQSMGKTLLKLEVDQAICDVASLVILFSELEQAYFDGEAPPSFEVSYAEYIQCLKMTPCSVEYWKDRLHDARPCRFPSLASRSAAQPEWHTTSVDLQIPCQRLQSFANGSKVDLSTVLRVAWGLLLRTYLGSDDVCFGYRTSGRDIPVKGLGSAVGPFSTVLPCRIRILSTESVSRVLLRVEDQRMAALHHQHVPVSKIQHELQTKGDRLFNTSLSFGYEEVSNYSLADARFHHTHSRQASEYDMNADVNFHNGNVTIELGSRILTSDQANTVALAFGRAIETILEAPSGIVKETDLFSVHDHKQILAWNSMPQIDVPKDHVHQLIATQAIRNPDIQAVCAWDGDFTYGELHRVSTVLAKHLLATGLKPQTPLPVIFDKSRWAIVAMLAALTAGAIIVPVDVETNATFLPVVEAMSPDVVLVSDTVRKYVDSLGRKVVVVNEKTVAAMSAQAVEMTTPRTNPYDIACILLTYGNSKNHKSLSYSHGALATACSGQGPTLRINPSSRVMQLSSYSVDVALSEVFTTLVSGGCVCVPSSAERITGFSAAARRMKVNWTYLTPTLSRKLQPESLPDLAVVCFRARQLDSDAYAPWAGKAKVLLAYGSAEACPLGLSATEVTDSAASQSFGNPFCGNFWIVSPEDNNRLMPVGAVGELVIGGPTLASGFDIGEQDVRTWVGKSAARAKSLLDQSGSRLLKTGHMVRYREHGHIEFVTAEGEECAIDGKSFRVSDVEPKLRRCLGRNVDVVVETIAFNDSSSTPILAAFVEFGDALHGKEDLLRLGRLTKEKLYLSKKMADMVLRETLPSHMLPSAYVPVRSMPLTPSLKVNRRELQRLIAGLSHKQLLGLAQVPNPQEVQAASLKPLPLTRVEQQMRAIWADVLKIQQAFITANDGFLGLGGDAVTGHELVIACRRRGIAISITDVLRNLSLTEMCRGVAAIREPEVYVSQANTDTGASQQTEDVVQETRLPSRNEEAETDCVEPVPANAFMDEAITPQIGSDESMIEDVAEATSLQTAFIESGMLQSRGNVTYFLVNMAGSLDWQKLEHACFMLTRAHPILRTSFVSHSRQVYQTVLRSYRPDFLRYQCQGWRLGNLATKLVKREQPLAVDFRRPVTKFFYLDAGKSSILVIRLSRAQYDELSIPMLMRDLGRFYSRGDRLTRSPGFCEVVRAAQAANFNGASTDYWRGLLEGALPTQLVSQPSLTSADTNARTLHQQIPTGSLQNLGIPFETILKGAWSIVLSNLSGTTDVVFGQLVKGKHLTLPNGQAVADVVGPTGNVIPVRTRLPDIPITPYEYFRCVQSQHVASIPHENMQTADIVQQCTPWPAWTRLSTVVHHQNQSEQGGLMDFTIGSASCKLSLMESNHQDSDVFVRTAMAGSDNVDISVTFCENRMQLFFADELLKMLCSTISVLTATFVMEPMLLKGLNDSYSTPRIPLPAPKRDAAISSSVQSVDPDHARAVHTIISAAWDSVLEPQSVKAKITDIRSTPFFDIWPSLMPAAELARYYTQKVPRMPGLEEKLYTMEEIIEHPTMMQQYELIIAKQQSPQLKHSRSRIMMRTPSSWGKNFRKLTIGTGPAPSNGIASSSLTVPAQKHKTPISGRSSSLESLTAGSSNSDDDDDDLLKEGARTPPTPPYVGHGNRSPALIKRSPVKSHRKASSLLGKMMHGPSA</sequence>
<evidence type="ECO:0000256" key="5">
    <source>
        <dbReference type="SAM" id="MobiDB-lite"/>
    </source>
</evidence>
<dbReference type="Gene3D" id="3.30.300.30">
    <property type="match status" value="2"/>
</dbReference>
<dbReference type="SUPFAM" id="SSF47336">
    <property type="entry name" value="ACP-like"/>
    <property type="match status" value="3"/>
</dbReference>
<organism evidence="7 8">
    <name type="scientific">Anthostomella pinea</name>
    <dbReference type="NCBI Taxonomy" id="933095"/>
    <lineage>
        <taxon>Eukaryota</taxon>
        <taxon>Fungi</taxon>
        <taxon>Dikarya</taxon>
        <taxon>Ascomycota</taxon>
        <taxon>Pezizomycotina</taxon>
        <taxon>Sordariomycetes</taxon>
        <taxon>Xylariomycetidae</taxon>
        <taxon>Xylariales</taxon>
        <taxon>Xylariaceae</taxon>
        <taxon>Anthostomella</taxon>
    </lineage>
</organism>
<feature type="domain" description="Carrier" evidence="6">
    <location>
        <begin position="1955"/>
        <end position="2031"/>
    </location>
</feature>
<dbReference type="InterPro" id="IPR000873">
    <property type="entry name" value="AMP-dep_synth/lig_dom"/>
</dbReference>
<comment type="caution">
    <text evidence="7">The sequence shown here is derived from an EMBL/GenBank/DDBJ whole genome shotgun (WGS) entry which is preliminary data.</text>
</comment>
<dbReference type="Pfam" id="PF00550">
    <property type="entry name" value="PP-binding"/>
    <property type="match status" value="3"/>
</dbReference>
<feature type="compositionally biased region" description="Polar residues" evidence="5">
    <location>
        <begin position="47"/>
        <end position="60"/>
    </location>
</feature>
<evidence type="ECO:0000256" key="4">
    <source>
        <dbReference type="ARBA" id="ARBA00029454"/>
    </source>
</evidence>
<evidence type="ECO:0000313" key="8">
    <source>
        <dbReference type="Proteomes" id="UP001295740"/>
    </source>
</evidence>
<proteinExistence type="inferred from homology"/>
<reference evidence="7" key="1">
    <citation type="submission" date="2023-10" db="EMBL/GenBank/DDBJ databases">
        <authorList>
            <person name="Hackl T."/>
        </authorList>
    </citation>
    <scope>NUCLEOTIDE SEQUENCE</scope>
</reference>
<dbReference type="GO" id="GO:0016874">
    <property type="term" value="F:ligase activity"/>
    <property type="evidence" value="ECO:0007669"/>
    <property type="project" value="UniProtKB-KW"/>
</dbReference>
<keyword evidence="1" id="KW-0596">Phosphopantetheine</keyword>
<evidence type="ECO:0000256" key="2">
    <source>
        <dbReference type="ARBA" id="ARBA00022553"/>
    </source>
</evidence>
<dbReference type="InterPro" id="IPR045851">
    <property type="entry name" value="AMP-bd_C_sf"/>
</dbReference>
<dbReference type="Gene3D" id="3.30.559.30">
    <property type="entry name" value="Nonribosomal peptide synthetase, condensation domain"/>
    <property type="match status" value="3"/>
</dbReference>
<keyword evidence="3" id="KW-0436">Ligase</keyword>
<keyword evidence="2" id="KW-0597">Phosphoprotein</keyword>
<dbReference type="Proteomes" id="UP001295740">
    <property type="component" value="Unassembled WGS sequence"/>
</dbReference>
<protein>
    <submittedName>
        <fullName evidence="7">Uu.00g062110.m01.CDS01</fullName>
    </submittedName>
</protein>
<dbReference type="InterPro" id="IPR009081">
    <property type="entry name" value="PP-bd_ACP"/>
</dbReference>